<organism evidence="2 3">
    <name type="scientific">Paracoccus amoyensis</name>
    <dbReference type="NCBI Taxonomy" id="2760093"/>
    <lineage>
        <taxon>Bacteria</taxon>
        <taxon>Pseudomonadati</taxon>
        <taxon>Pseudomonadota</taxon>
        <taxon>Alphaproteobacteria</taxon>
        <taxon>Rhodobacterales</taxon>
        <taxon>Paracoccaceae</taxon>
        <taxon>Paracoccus</taxon>
    </lineage>
</organism>
<feature type="domain" description="VOC" evidence="1">
    <location>
        <begin position="7"/>
        <end position="139"/>
    </location>
</feature>
<dbReference type="RefSeq" id="WP_187793354.1">
    <property type="nucleotide sequence ID" value="NZ_JACOQL010000002.1"/>
</dbReference>
<accession>A0A926GMG5</accession>
<dbReference type="PROSITE" id="PS51819">
    <property type="entry name" value="VOC"/>
    <property type="match status" value="1"/>
</dbReference>
<proteinExistence type="predicted"/>
<evidence type="ECO:0000313" key="3">
    <source>
        <dbReference type="Proteomes" id="UP000608594"/>
    </source>
</evidence>
<dbReference type="Proteomes" id="UP000608594">
    <property type="component" value="Unassembled WGS sequence"/>
</dbReference>
<name>A0A926GMG5_9RHOB</name>
<sequence>MKDIPPVIGTLESALYADDLDAAKAFWTGIMGLKVITALPDRHVFFRVADKPYPQVLLIFRASATEVPPDPDARLPVPPHGARGPGHFCLAVHADSLDAWRSHLEVRGIAIEADFRWPTGARSIYVRDPAGNSIELGEPKMWE</sequence>
<dbReference type="Pfam" id="PF00903">
    <property type="entry name" value="Glyoxalase"/>
    <property type="match status" value="1"/>
</dbReference>
<protein>
    <submittedName>
        <fullName evidence="2">VOC family protein</fullName>
    </submittedName>
</protein>
<dbReference type="InterPro" id="IPR037523">
    <property type="entry name" value="VOC_core"/>
</dbReference>
<dbReference type="AlphaFoldDB" id="A0A926GMG5"/>
<dbReference type="PANTHER" id="PTHR21366:SF22">
    <property type="entry name" value="VOC DOMAIN-CONTAINING PROTEIN"/>
    <property type="match status" value="1"/>
</dbReference>
<evidence type="ECO:0000259" key="1">
    <source>
        <dbReference type="PROSITE" id="PS51819"/>
    </source>
</evidence>
<dbReference type="InterPro" id="IPR050383">
    <property type="entry name" value="GlyoxalaseI/FosfomycinResist"/>
</dbReference>
<dbReference type="Gene3D" id="3.10.180.10">
    <property type="entry name" value="2,3-Dihydroxybiphenyl 1,2-Dioxygenase, domain 1"/>
    <property type="match status" value="1"/>
</dbReference>
<dbReference type="PANTHER" id="PTHR21366">
    <property type="entry name" value="GLYOXALASE FAMILY PROTEIN"/>
    <property type="match status" value="1"/>
</dbReference>
<dbReference type="InterPro" id="IPR004360">
    <property type="entry name" value="Glyas_Fos-R_dOase_dom"/>
</dbReference>
<evidence type="ECO:0000313" key="2">
    <source>
        <dbReference type="EMBL" id="MBC9246605.1"/>
    </source>
</evidence>
<dbReference type="EMBL" id="JACOQL010000002">
    <property type="protein sequence ID" value="MBC9246605.1"/>
    <property type="molecule type" value="Genomic_DNA"/>
</dbReference>
<keyword evidence="3" id="KW-1185">Reference proteome</keyword>
<reference evidence="2" key="1">
    <citation type="submission" date="2020-08" db="EMBL/GenBank/DDBJ databases">
        <title>Paracoccus amoyensis sp. nov., isolated from the surface seawater at coast of Xiamen, Fujian.</title>
        <authorList>
            <person name="Lyu L."/>
        </authorList>
    </citation>
    <scope>NUCLEOTIDE SEQUENCE</scope>
    <source>
        <strain evidence="2">11-3</strain>
    </source>
</reference>
<comment type="caution">
    <text evidence="2">The sequence shown here is derived from an EMBL/GenBank/DDBJ whole genome shotgun (WGS) entry which is preliminary data.</text>
</comment>
<dbReference type="InterPro" id="IPR029068">
    <property type="entry name" value="Glyas_Bleomycin-R_OHBP_Dase"/>
</dbReference>
<dbReference type="SUPFAM" id="SSF54593">
    <property type="entry name" value="Glyoxalase/Bleomycin resistance protein/Dihydroxybiphenyl dioxygenase"/>
    <property type="match status" value="1"/>
</dbReference>
<gene>
    <name evidence="2" type="ORF">H4P12_07740</name>
</gene>